<dbReference type="PROSITE" id="PS50110">
    <property type="entry name" value="RESPONSE_REGULATORY"/>
    <property type="match status" value="1"/>
</dbReference>
<dbReference type="InterPro" id="IPR039420">
    <property type="entry name" value="WalR-like"/>
</dbReference>
<dbReference type="RefSeq" id="WP_207334401.1">
    <property type="nucleotide sequence ID" value="NZ_JAFMYU010000003.1"/>
</dbReference>
<dbReference type="GO" id="GO:0005829">
    <property type="term" value="C:cytosol"/>
    <property type="evidence" value="ECO:0007669"/>
    <property type="project" value="TreeGrafter"/>
</dbReference>
<dbReference type="CDD" id="cd17534">
    <property type="entry name" value="REC_DC-like"/>
    <property type="match status" value="1"/>
</dbReference>
<dbReference type="GO" id="GO:0000156">
    <property type="term" value="F:phosphorelay response regulator activity"/>
    <property type="evidence" value="ECO:0007669"/>
    <property type="project" value="TreeGrafter"/>
</dbReference>
<comment type="caution">
    <text evidence="9">The sequence shown here is derived from an EMBL/GenBank/DDBJ whole genome shotgun (WGS) entry which is preliminary data.</text>
</comment>
<evidence type="ECO:0000256" key="5">
    <source>
        <dbReference type="ARBA" id="ARBA00023163"/>
    </source>
</evidence>
<protein>
    <submittedName>
        <fullName evidence="9">Response regulator</fullName>
    </submittedName>
</protein>
<name>A0A939G611_9BACT</name>
<accession>A0A939G611</accession>
<dbReference type="Proteomes" id="UP000664795">
    <property type="component" value="Unassembled WGS sequence"/>
</dbReference>
<evidence type="ECO:0000256" key="4">
    <source>
        <dbReference type="ARBA" id="ARBA00023125"/>
    </source>
</evidence>
<evidence type="ECO:0000256" key="1">
    <source>
        <dbReference type="ARBA" id="ARBA00022553"/>
    </source>
</evidence>
<dbReference type="InterPro" id="IPR007492">
    <property type="entry name" value="LytTR_DNA-bd_dom"/>
</dbReference>
<evidence type="ECO:0000256" key="2">
    <source>
        <dbReference type="ARBA" id="ARBA00023012"/>
    </source>
</evidence>
<dbReference type="SUPFAM" id="SSF52172">
    <property type="entry name" value="CheY-like"/>
    <property type="match status" value="1"/>
</dbReference>
<evidence type="ECO:0000256" key="3">
    <source>
        <dbReference type="ARBA" id="ARBA00023015"/>
    </source>
</evidence>
<dbReference type="PROSITE" id="PS50930">
    <property type="entry name" value="HTH_LYTTR"/>
    <property type="match status" value="1"/>
</dbReference>
<feature type="domain" description="Response regulatory" evidence="7">
    <location>
        <begin position="5"/>
        <end position="120"/>
    </location>
</feature>
<feature type="domain" description="HTH LytTR-type" evidence="8">
    <location>
        <begin position="163"/>
        <end position="254"/>
    </location>
</feature>
<dbReference type="InterPro" id="IPR001789">
    <property type="entry name" value="Sig_transdc_resp-reg_receiver"/>
</dbReference>
<evidence type="ECO:0000256" key="6">
    <source>
        <dbReference type="PROSITE-ProRule" id="PRU00169"/>
    </source>
</evidence>
<keyword evidence="5" id="KW-0804">Transcription</keyword>
<dbReference type="GO" id="GO:0032993">
    <property type="term" value="C:protein-DNA complex"/>
    <property type="evidence" value="ECO:0007669"/>
    <property type="project" value="TreeGrafter"/>
</dbReference>
<organism evidence="9 10">
    <name type="scientific">Fibrella aquatilis</name>
    <dbReference type="NCBI Taxonomy" id="2817059"/>
    <lineage>
        <taxon>Bacteria</taxon>
        <taxon>Pseudomonadati</taxon>
        <taxon>Bacteroidota</taxon>
        <taxon>Cytophagia</taxon>
        <taxon>Cytophagales</taxon>
        <taxon>Spirosomataceae</taxon>
        <taxon>Fibrella</taxon>
    </lineage>
</organism>
<dbReference type="SMART" id="SM00448">
    <property type="entry name" value="REC"/>
    <property type="match status" value="1"/>
</dbReference>
<dbReference type="PANTHER" id="PTHR48111:SF1">
    <property type="entry name" value="TWO-COMPONENT RESPONSE REGULATOR ORR33"/>
    <property type="match status" value="1"/>
</dbReference>
<dbReference type="EMBL" id="JAFMYU010000003">
    <property type="protein sequence ID" value="MBO0930438.1"/>
    <property type="molecule type" value="Genomic_DNA"/>
</dbReference>
<dbReference type="InterPro" id="IPR011006">
    <property type="entry name" value="CheY-like_superfamily"/>
</dbReference>
<dbReference type="Pfam" id="PF00072">
    <property type="entry name" value="Response_reg"/>
    <property type="match status" value="1"/>
</dbReference>
<dbReference type="PANTHER" id="PTHR48111">
    <property type="entry name" value="REGULATOR OF RPOS"/>
    <property type="match status" value="1"/>
</dbReference>
<reference evidence="9 10" key="1">
    <citation type="submission" date="2021-03" db="EMBL/GenBank/DDBJ databases">
        <title>Fibrella sp. HMF5036 genome sequencing and assembly.</title>
        <authorList>
            <person name="Kang H."/>
            <person name="Kim H."/>
            <person name="Bae S."/>
            <person name="Joh K."/>
        </authorList>
    </citation>
    <scope>NUCLEOTIDE SEQUENCE [LARGE SCALE GENOMIC DNA]</scope>
    <source>
        <strain evidence="9 10">HMF5036</strain>
    </source>
</reference>
<keyword evidence="4" id="KW-0238">DNA-binding</keyword>
<dbReference type="SMART" id="SM00850">
    <property type="entry name" value="LytTR"/>
    <property type="match status" value="1"/>
</dbReference>
<dbReference type="Gene3D" id="2.40.50.1020">
    <property type="entry name" value="LytTr DNA-binding domain"/>
    <property type="match status" value="1"/>
</dbReference>
<proteinExistence type="predicted"/>
<sequence>METIHILVVEDEAILAMDIAQRLGDLGYFVVDTVDNGPQALTIMREQPIDLVLMDIHIMGEWDGIETIRRMQTTQSIPFIFLTAMTDPTTIERARQVSPSAYITKPFNDLNLRIAIDLAIHNFAARQPADRPHTMDNTSSESLLKNEALLLVKDYYFIKQNYRFIKFQLRDVLFLQSDGNYTDIVTREGKYTLRVVMSKVIEKMQTTDIVRIHRSFAINRRVIDSFGESEVIIGKHTLPIGRSYREEFISGLEAM</sequence>
<keyword evidence="1 6" id="KW-0597">Phosphoprotein</keyword>
<evidence type="ECO:0000259" key="8">
    <source>
        <dbReference type="PROSITE" id="PS50930"/>
    </source>
</evidence>
<dbReference type="GO" id="GO:0006355">
    <property type="term" value="P:regulation of DNA-templated transcription"/>
    <property type="evidence" value="ECO:0007669"/>
    <property type="project" value="TreeGrafter"/>
</dbReference>
<dbReference type="AlphaFoldDB" id="A0A939G611"/>
<dbReference type="GO" id="GO:0000976">
    <property type="term" value="F:transcription cis-regulatory region binding"/>
    <property type="evidence" value="ECO:0007669"/>
    <property type="project" value="TreeGrafter"/>
</dbReference>
<dbReference type="Gene3D" id="3.40.50.2300">
    <property type="match status" value="1"/>
</dbReference>
<feature type="modified residue" description="4-aspartylphosphate" evidence="6">
    <location>
        <position position="55"/>
    </location>
</feature>
<keyword evidence="10" id="KW-1185">Reference proteome</keyword>
<evidence type="ECO:0000313" key="9">
    <source>
        <dbReference type="EMBL" id="MBO0930438.1"/>
    </source>
</evidence>
<evidence type="ECO:0000313" key="10">
    <source>
        <dbReference type="Proteomes" id="UP000664795"/>
    </source>
</evidence>
<dbReference type="Pfam" id="PF04397">
    <property type="entry name" value="LytTR"/>
    <property type="match status" value="1"/>
</dbReference>
<evidence type="ECO:0000259" key="7">
    <source>
        <dbReference type="PROSITE" id="PS50110"/>
    </source>
</evidence>
<keyword evidence="3" id="KW-0805">Transcription regulation</keyword>
<gene>
    <name evidence="9" type="ORF">J2I48_05495</name>
</gene>
<keyword evidence="2" id="KW-0902">Two-component regulatory system</keyword>